<evidence type="ECO:0000313" key="2">
    <source>
        <dbReference type="Proteomes" id="UP000290407"/>
    </source>
</evidence>
<protein>
    <submittedName>
        <fullName evidence="1">Uncharacterized protein</fullName>
    </submittedName>
</protein>
<organism evidence="1 2">
    <name type="scientific">Spirosoma sordidisoli</name>
    <dbReference type="NCBI Taxonomy" id="2502893"/>
    <lineage>
        <taxon>Bacteria</taxon>
        <taxon>Pseudomonadati</taxon>
        <taxon>Bacteroidota</taxon>
        <taxon>Cytophagia</taxon>
        <taxon>Cytophagales</taxon>
        <taxon>Cytophagaceae</taxon>
        <taxon>Spirosoma</taxon>
    </lineage>
</organism>
<accession>A0A4Q2UJ71</accession>
<dbReference type="AlphaFoldDB" id="A0A4Q2UJ71"/>
<keyword evidence="2" id="KW-1185">Reference proteome</keyword>
<proteinExistence type="predicted"/>
<dbReference type="Proteomes" id="UP000290407">
    <property type="component" value="Unassembled WGS sequence"/>
</dbReference>
<sequence length="67" mass="7786">MAYRLDRSAFHAGTFEQTEQYHMACQPTAYADRLRVAAYLNSVAYRYDPDKPPRLDRTAFSARKHTS</sequence>
<reference evidence="1 2" key="1">
    <citation type="submission" date="2019-01" db="EMBL/GenBank/DDBJ databases">
        <title>Spirosoma flava sp. nov., a propanil-degrading bacterium isolated from herbicide-contaminated soil.</title>
        <authorList>
            <person name="Zhang L."/>
            <person name="Jiang J.-D."/>
        </authorList>
    </citation>
    <scope>NUCLEOTIDE SEQUENCE [LARGE SCALE GENOMIC DNA]</scope>
    <source>
        <strain evidence="1 2">TY50</strain>
    </source>
</reference>
<comment type="caution">
    <text evidence="1">The sequence shown here is derived from an EMBL/GenBank/DDBJ whole genome shotgun (WGS) entry which is preliminary data.</text>
</comment>
<name>A0A4Q2UJ71_9BACT</name>
<dbReference type="EMBL" id="SBLB01000008">
    <property type="protein sequence ID" value="RYC67470.1"/>
    <property type="molecule type" value="Genomic_DNA"/>
</dbReference>
<gene>
    <name evidence="1" type="ORF">EQG79_25550</name>
</gene>
<evidence type="ECO:0000313" key="1">
    <source>
        <dbReference type="EMBL" id="RYC67470.1"/>
    </source>
</evidence>